<sequence length="163" mass="17537">MQSLYKIICSFILFSLIIFSLNVQIYAQTDAPTATPTETPTPTSTSSPTPTESPTHIPTTIETPTPSPTPEHLVTYGPPIPNRPQQKQQGQVKSAFSDESGPGNIFDSKLGEGTSGVIKVMVSVIALTLTGIVGWFAMKSNTRIEVEEGSETITQDETNLPNE</sequence>
<evidence type="ECO:0000256" key="1">
    <source>
        <dbReference type="SAM" id="MobiDB-lite"/>
    </source>
</evidence>
<comment type="caution">
    <text evidence="3">The sequence shown here is derived from an EMBL/GenBank/DDBJ whole genome shotgun (WGS) entry which is preliminary data.</text>
</comment>
<feature type="compositionally biased region" description="Polar residues" evidence="1">
    <location>
        <begin position="83"/>
        <end position="94"/>
    </location>
</feature>
<dbReference type="STRING" id="1618481.US54_C0007G0002"/>
<feature type="transmembrane region" description="Helical" evidence="2">
    <location>
        <begin position="116"/>
        <end position="137"/>
    </location>
</feature>
<evidence type="ECO:0000313" key="4">
    <source>
        <dbReference type="Proteomes" id="UP000034471"/>
    </source>
</evidence>
<feature type="compositionally biased region" description="Low complexity" evidence="1">
    <location>
        <begin position="32"/>
        <end position="64"/>
    </location>
</feature>
<dbReference type="Proteomes" id="UP000034471">
    <property type="component" value="Unassembled WGS sequence"/>
</dbReference>
<dbReference type="EMBL" id="LBTJ01000007">
    <property type="protein sequence ID" value="KKQ38582.1"/>
    <property type="molecule type" value="Genomic_DNA"/>
</dbReference>
<organism evidence="3 4">
    <name type="scientific">Candidatus Roizmanbacteria bacterium GW2011_GWA2_37_7</name>
    <dbReference type="NCBI Taxonomy" id="1618481"/>
    <lineage>
        <taxon>Bacteria</taxon>
        <taxon>Candidatus Roizmaniibacteriota</taxon>
    </lineage>
</organism>
<dbReference type="GO" id="GO:0016787">
    <property type="term" value="F:hydrolase activity"/>
    <property type="evidence" value="ECO:0007669"/>
    <property type="project" value="UniProtKB-KW"/>
</dbReference>
<evidence type="ECO:0000256" key="2">
    <source>
        <dbReference type="SAM" id="Phobius"/>
    </source>
</evidence>
<keyword evidence="2" id="KW-0812">Transmembrane</keyword>
<keyword evidence="2" id="KW-1133">Transmembrane helix</keyword>
<proteinExistence type="predicted"/>
<protein>
    <submittedName>
        <fullName evidence="3">Glycoside hydrolase family 48</fullName>
    </submittedName>
</protein>
<evidence type="ECO:0000313" key="3">
    <source>
        <dbReference type="EMBL" id="KKQ38582.1"/>
    </source>
</evidence>
<keyword evidence="3" id="KW-0378">Hydrolase</keyword>
<name>A0A0G0H8Y7_9BACT</name>
<accession>A0A0G0H8Y7</accession>
<keyword evidence="2" id="KW-0472">Membrane</keyword>
<feature type="transmembrane region" description="Helical" evidence="2">
    <location>
        <begin position="7"/>
        <end position="27"/>
    </location>
</feature>
<feature type="region of interest" description="Disordered" evidence="1">
    <location>
        <begin position="32"/>
        <end position="110"/>
    </location>
</feature>
<dbReference type="AlphaFoldDB" id="A0A0G0H8Y7"/>
<reference evidence="3 4" key="1">
    <citation type="journal article" date="2015" name="Nature">
        <title>rRNA introns, odd ribosomes, and small enigmatic genomes across a large radiation of phyla.</title>
        <authorList>
            <person name="Brown C.T."/>
            <person name="Hug L.A."/>
            <person name="Thomas B.C."/>
            <person name="Sharon I."/>
            <person name="Castelle C.J."/>
            <person name="Singh A."/>
            <person name="Wilkins M.J."/>
            <person name="Williams K.H."/>
            <person name="Banfield J.F."/>
        </authorList>
    </citation>
    <scope>NUCLEOTIDE SEQUENCE [LARGE SCALE GENOMIC DNA]</scope>
</reference>
<gene>
    <name evidence="3" type="ORF">US54_C0007G0002</name>
</gene>